<dbReference type="SUPFAM" id="SSF51905">
    <property type="entry name" value="FAD/NAD(P)-binding domain"/>
    <property type="match status" value="3"/>
</dbReference>
<keyword evidence="7" id="KW-1185">Reference proteome</keyword>
<dbReference type="PRINTS" id="PR00370">
    <property type="entry name" value="FMOXYGENASE"/>
</dbReference>
<comment type="similarity">
    <text evidence="1">Belongs to the FMO family.</text>
</comment>
<dbReference type="InterPro" id="IPR050346">
    <property type="entry name" value="FMO-like"/>
</dbReference>
<protein>
    <recommendedName>
        <fullName evidence="8">Dimethylaniline monooxygenase</fullName>
    </recommendedName>
</protein>
<evidence type="ECO:0000313" key="6">
    <source>
        <dbReference type="EMBL" id="CAK7233538.1"/>
    </source>
</evidence>
<proteinExistence type="inferred from homology"/>
<evidence type="ECO:0000256" key="5">
    <source>
        <dbReference type="ARBA" id="ARBA00023002"/>
    </source>
</evidence>
<keyword evidence="5" id="KW-0560">Oxidoreductase</keyword>
<evidence type="ECO:0000256" key="4">
    <source>
        <dbReference type="ARBA" id="ARBA00022857"/>
    </source>
</evidence>
<dbReference type="InterPro" id="IPR000960">
    <property type="entry name" value="Flavin_mOase"/>
</dbReference>
<keyword evidence="3" id="KW-0274">FAD</keyword>
<dbReference type="Proteomes" id="UP001642406">
    <property type="component" value="Unassembled WGS sequence"/>
</dbReference>
<dbReference type="PIRSF" id="PIRSF000332">
    <property type="entry name" value="FMO"/>
    <property type="match status" value="1"/>
</dbReference>
<sequence length="553" mass="60857">MAQRVAIIGAGKSTLRSPSLVTFPLPTFPNKTTGISGLTSLKETLAEGLEAVCFDGRDTLGGAWVYQPVADTEDPAASSSIYLGTMLNSCRDTSAFSDFPLDPARYSDYFTHRLMVQYLNEYAAHFGLEEHVRLQTKVTKCTPHDDGSWTVVSRHKDGTETSEVFSAVIVAGGHLSVPYTPTIPDSSLFEGKIMHTHTYRTPSPYEGKRVAVVGFGSSAVDVACEIAPHAASVHLVTRRGGWVLPRYVLGKPAEAFDNRATQLWVPPALSQWLQTKLLEFVEGSIPSAMVPDHKILEQNPTIRGDFLEKVRMGQINVARGDVVRMNEIGLVVQSTDNRDKKDAGREYELPVDVVIFGTGYQIFDLPYLPPNVVHPPEGKDSDIELYRLIHPLHHRNLFFHGYIDPQGPLPPVVEAQARYTAAMLSGRIPTPSLEEKQKGIEDLRAYQRRHFVHSDRHAATHHQIAYVDELLAPLGAAPTFPRLLGQIFSSGHPLRALSVLNAVWFSIPSSAMWRLVGHGAKIDLAAATVLRTAGEKPTLSAQEVGQLAKEKQE</sequence>
<evidence type="ECO:0000313" key="7">
    <source>
        <dbReference type="Proteomes" id="UP001642406"/>
    </source>
</evidence>
<accession>A0ABP0CNY1</accession>
<dbReference type="EMBL" id="CAWUHC010000116">
    <property type="protein sequence ID" value="CAK7233538.1"/>
    <property type="molecule type" value="Genomic_DNA"/>
</dbReference>
<keyword evidence="4" id="KW-0521">NADP</keyword>
<comment type="caution">
    <text evidence="6">The sequence shown here is derived from an EMBL/GenBank/DDBJ whole genome shotgun (WGS) entry which is preliminary data.</text>
</comment>
<evidence type="ECO:0000256" key="2">
    <source>
        <dbReference type="ARBA" id="ARBA00022630"/>
    </source>
</evidence>
<dbReference type="Pfam" id="PF00743">
    <property type="entry name" value="FMO-like"/>
    <property type="match status" value="1"/>
</dbReference>
<name>A0ABP0CNY1_9PEZI</name>
<dbReference type="InterPro" id="IPR036188">
    <property type="entry name" value="FAD/NAD-bd_sf"/>
</dbReference>
<dbReference type="Gene3D" id="3.50.50.60">
    <property type="entry name" value="FAD/NAD(P)-binding domain"/>
    <property type="match status" value="1"/>
</dbReference>
<keyword evidence="2" id="KW-0285">Flavoprotein</keyword>
<evidence type="ECO:0000256" key="1">
    <source>
        <dbReference type="ARBA" id="ARBA00009183"/>
    </source>
</evidence>
<evidence type="ECO:0000256" key="3">
    <source>
        <dbReference type="ARBA" id="ARBA00022827"/>
    </source>
</evidence>
<dbReference type="PANTHER" id="PTHR23023">
    <property type="entry name" value="DIMETHYLANILINE MONOOXYGENASE"/>
    <property type="match status" value="1"/>
</dbReference>
<organism evidence="6 7">
    <name type="scientific">Sporothrix bragantina</name>
    <dbReference type="NCBI Taxonomy" id="671064"/>
    <lineage>
        <taxon>Eukaryota</taxon>
        <taxon>Fungi</taxon>
        <taxon>Dikarya</taxon>
        <taxon>Ascomycota</taxon>
        <taxon>Pezizomycotina</taxon>
        <taxon>Sordariomycetes</taxon>
        <taxon>Sordariomycetidae</taxon>
        <taxon>Ophiostomatales</taxon>
        <taxon>Ophiostomataceae</taxon>
        <taxon>Sporothrix</taxon>
    </lineage>
</organism>
<dbReference type="InterPro" id="IPR020946">
    <property type="entry name" value="Flavin_mOase-like"/>
</dbReference>
<evidence type="ECO:0008006" key="8">
    <source>
        <dbReference type="Google" id="ProtNLM"/>
    </source>
</evidence>
<reference evidence="6 7" key="1">
    <citation type="submission" date="2024-01" db="EMBL/GenBank/DDBJ databases">
        <authorList>
            <person name="Allen C."/>
            <person name="Tagirdzhanova G."/>
        </authorList>
    </citation>
    <scope>NUCLEOTIDE SEQUENCE [LARGE SCALE GENOMIC DNA]</scope>
</reference>
<gene>
    <name evidence="6" type="ORF">SBRCBS47491_008645</name>
</gene>